<reference evidence="3" key="1">
    <citation type="journal article" date="2014" name="Proc. Natl. Acad. Sci. U.S.A.">
        <title>Extensive sampling of basidiomycete genomes demonstrates inadequacy of the white-rot/brown-rot paradigm for wood decay fungi.</title>
        <authorList>
            <person name="Riley R."/>
            <person name="Salamov A.A."/>
            <person name="Brown D.W."/>
            <person name="Nagy L.G."/>
            <person name="Floudas D."/>
            <person name="Held B.W."/>
            <person name="Levasseur A."/>
            <person name="Lombard V."/>
            <person name="Morin E."/>
            <person name="Otillar R."/>
            <person name="Lindquist E.A."/>
            <person name="Sun H."/>
            <person name="LaButti K.M."/>
            <person name="Schmutz J."/>
            <person name="Jabbour D."/>
            <person name="Luo H."/>
            <person name="Baker S.E."/>
            <person name="Pisabarro A.G."/>
            <person name="Walton J.D."/>
            <person name="Blanchette R.A."/>
            <person name="Henrissat B."/>
            <person name="Martin F."/>
            <person name="Cullen D."/>
            <person name="Hibbett D.S."/>
            <person name="Grigoriev I.V."/>
        </authorList>
    </citation>
    <scope>NUCLEOTIDE SEQUENCE [LARGE SCALE GENOMIC DNA]</scope>
    <source>
        <strain evidence="3">FD-172 SS1</strain>
    </source>
</reference>
<accession>A0A067MYN1</accession>
<organism evidence="2 3">
    <name type="scientific">Botryobasidium botryosum (strain FD-172 SS1)</name>
    <dbReference type="NCBI Taxonomy" id="930990"/>
    <lineage>
        <taxon>Eukaryota</taxon>
        <taxon>Fungi</taxon>
        <taxon>Dikarya</taxon>
        <taxon>Basidiomycota</taxon>
        <taxon>Agaricomycotina</taxon>
        <taxon>Agaricomycetes</taxon>
        <taxon>Cantharellales</taxon>
        <taxon>Botryobasidiaceae</taxon>
        <taxon>Botryobasidium</taxon>
    </lineage>
</organism>
<evidence type="ECO:0008006" key="4">
    <source>
        <dbReference type="Google" id="ProtNLM"/>
    </source>
</evidence>
<sequence>MGGGGGRGRAARGGYVREGESREMGIRTHLALRSVNRPRSRTHVAQYPLCDPAKLAKPTYTKLSQSTVLPCAPASSRLGLAVASPSRTLHSLPSTESKCRFRSLVCSASPERSTKRHCGGLQATKPVYGEDLCEEDYVLEDIPRWFSEPHMNLLDCAIYFKHVRWTGIIMFGDEDLRVRGIESRRAREKLLHRFAVIRSQKGLPGPASSAALVSFGSPTVRAFESTRESPPIADRHT</sequence>
<dbReference type="InParanoid" id="A0A067MYN1"/>
<dbReference type="EMBL" id="KL198018">
    <property type="protein sequence ID" value="KDQ19800.1"/>
    <property type="molecule type" value="Genomic_DNA"/>
</dbReference>
<name>A0A067MYN1_BOTB1</name>
<dbReference type="HOGENOM" id="CLU_1170490_0_0_1"/>
<keyword evidence="3" id="KW-1185">Reference proteome</keyword>
<protein>
    <recommendedName>
        <fullName evidence="4">SAM domain-containing protein</fullName>
    </recommendedName>
</protein>
<evidence type="ECO:0000313" key="2">
    <source>
        <dbReference type="EMBL" id="KDQ19800.1"/>
    </source>
</evidence>
<proteinExistence type="predicted"/>
<gene>
    <name evidence="2" type="ORF">BOTBODRAFT_377747</name>
</gene>
<evidence type="ECO:0000256" key="1">
    <source>
        <dbReference type="SAM" id="MobiDB-lite"/>
    </source>
</evidence>
<evidence type="ECO:0000313" key="3">
    <source>
        <dbReference type="Proteomes" id="UP000027195"/>
    </source>
</evidence>
<dbReference type="InterPro" id="IPR013761">
    <property type="entry name" value="SAM/pointed_sf"/>
</dbReference>
<feature type="region of interest" description="Disordered" evidence="1">
    <location>
        <begin position="1"/>
        <end position="20"/>
    </location>
</feature>
<dbReference type="Proteomes" id="UP000027195">
    <property type="component" value="Unassembled WGS sequence"/>
</dbReference>
<dbReference type="Gene3D" id="1.10.150.50">
    <property type="entry name" value="Transcription Factor, Ets-1"/>
    <property type="match status" value="1"/>
</dbReference>
<dbReference type="AlphaFoldDB" id="A0A067MYN1"/>